<organism evidence="1">
    <name type="scientific">Spodoptera frugiperda</name>
    <name type="common">Fall armyworm</name>
    <dbReference type="NCBI Taxonomy" id="7108"/>
    <lineage>
        <taxon>Eukaryota</taxon>
        <taxon>Metazoa</taxon>
        <taxon>Ecdysozoa</taxon>
        <taxon>Arthropoda</taxon>
        <taxon>Hexapoda</taxon>
        <taxon>Insecta</taxon>
        <taxon>Pterygota</taxon>
        <taxon>Neoptera</taxon>
        <taxon>Endopterygota</taxon>
        <taxon>Lepidoptera</taxon>
        <taxon>Glossata</taxon>
        <taxon>Ditrysia</taxon>
        <taxon>Noctuoidea</taxon>
        <taxon>Noctuidae</taxon>
        <taxon>Amphipyrinae</taxon>
        <taxon>Spodoptera</taxon>
    </lineage>
</organism>
<protein>
    <submittedName>
        <fullName evidence="1">SFRICE_040397</fullName>
    </submittedName>
</protein>
<proteinExistence type="predicted"/>
<dbReference type="PANTHER" id="PTHR33939:SF1">
    <property type="entry name" value="DUF4371 DOMAIN-CONTAINING PROTEIN"/>
    <property type="match status" value="1"/>
</dbReference>
<dbReference type="PANTHER" id="PTHR33939">
    <property type="entry name" value="PROTEIN CBG22215"/>
    <property type="match status" value="1"/>
</dbReference>
<sequence>MPSLPPNSVVVIDNASYHNRQLDAAPTSSTKKADMQTWLRQKEIQFEKYMLKPELYNLIKKYKDQHKKFNIDTILNEAESEVGNVKIIPPNKKIKILSEITIKHANKPNKAQTTRIRKEQVTPLAKVKDTWQNQPFIVSRTEASGFGQHQQEFLSFLTQQQESTTKD</sequence>
<name>A0A2H1WCK0_SPOFR</name>
<dbReference type="EMBL" id="ODYU01007751">
    <property type="protein sequence ID" value="SOQ50793.1"/>
    <property type="molecule type" value="Genomic_DNA"/>
</dbReference>
<evidence type="ECO:0000313" key="1">
    <source>
        <dbReference type="EMBL" id="SOQ50793.1"/>
    </source>
</evidence>
<dbReference type="AlphaFoldDB" id="A0A2H1WCK0"/>
<gene>
    <name evidence="1" type="ORF">SFRICE_040397</name>
</gene>
<reference evidence="1" key="1">
    <citation type="submission" date="2016-07" db="EMBL/GenBank/DDBJ databases">
        <authorList>
            <person name="Bretaudeau A."/>
        </authorList>
    </citation>
    <scope>NUCLEOTIDE SEQUENCE</scope>
    <source>
        <strain evidence="1">Rice</strain>
        <tissue evidence="1">Whole body</tissue>
    </source>
</reference>
<accession>A0A2H1WCK0</accession>